<name>A0A444L750_METS7</name>
<dbReference type="EMBL" id="RXGA01000003">
    <property type="protein sequence ID" value="RWX73431.1"/>
    <property type="molecule type" value="Genomic_DNA"/>
</dbReference>
<feature type="domain" description="VWFA" evidence="2">
    <location>
        <begin position="4"/>
        <end position="202"/>
    </location>
</feature>
<organism evidence="3 4">
    <name type="scientific">Methanosuratincola subterraneus</name>
    <dbReference type="NCBI Taxonomy" id="2593994"/>
    <lineage>
        <taxon>Archaea</taxon>
        <taxon>Thermoproteota</taxon>
        <taxon>Methanosuratincolia</taxon>
        <taxon>Candidatus Methanomethylicales</taxon>
        <taxon>Candidatus Methanomethylicaceae</taxon>
        <taxon>Candidatus Methanosuratincola (ex Vanwonterghem et al. 2016)</taxon>
    </lineage>
</organism>
<dbReference type="AlphaFoldDB" id="A0A444L750"/>
<accession>A0A444L750</accession>
<dbReference type="PROSITE" id="PS50234">
    <property type="entry name" value="VWFA"/>
    <property type="match status" value="1"/>
</dbReference>
<evidence type="ECO:0000259" key="2">
    <source>
        <dbReference type="PROSITE" id="PS50234"/>
    </source>
</evidence>
<evidence type="ECO:0000313" key="3">
    <source>
        <dbReference type="EMBL" id="RWX73431.1"/>
    </source>
</evidence>
<sequence length="332" mass="36444">MGFSRAYLVDASGSMGGTAGVADLEAPKIELVKTELKQLLGESSHFAMDDRVALIVFKNRKGKPLVKTVLPFQYARTIDESYAHLISDISTINAEGGTPISAGIKEALSLTTSEHGEREILLITDADYSLGEDPRIHLYDALMQHATINVIYLGISERLDMLEELARKTGGSLRQVRRPGDLHRYLFYPPDPPPLDPATEELVSMASSKIKEYDSAVSGSAKGEGGAGAAPPPGLANELKGIRTKISKRYDDLGKELAVLTLDRQEPLIKLTGIRQMLERRRISKKEYLKRASETEELLGNLVRAAKSKKHAIRVLESIIADLDSRILNAKK</sequence>
<proteinExistence type="predicted"/>
<dbReference type="Pfam" id="PF13519">
    <property type="entry name" value="VWA_2"/>
    <property type="match status" value="1"/>
</dbReference>
<comment type="caution">
    <text evidence="3">The sequence shown here is derived from an EMBL/GenBank/DDBJ whole genome shotgun (WGS) entry which is preliminary data.</text>
</comment>
<dbReference type="SUPFAM" id="SSF53300">
    <property type="entry name" value="vWA-like"/>
    <property type="match status" value="1"/>
</dbReference>
<evidence type="ECO:0000256" key="1">
    <source>
        <dbReference type="SAM" id="MobiDB-lite"/>
    </source>
</evidence>
<evidence type="ECO:0000313" key="4">
    <source>
        <dbReference type="Proteomes" id="UP000288215"/>
    </source>
</evidence>
<dbReference type="InterPro" id="IPR036465">
    <property type="entry name" value="vWFA_dom_sf"/>
</dbReference>
<protein>
    <recommendedName>
        <fullName evidence="2">VWFA domain-containing protein</fullName>
    </recommendedName>
</protein>
<feature type="region of interest" description="Disordered" evidence="1">
    <location>
        <begin position="216"/>
        <end position="236"/>
    </location>
</feature>
<dbReference type="Proteomes" id="UP000288215">
    <property type="component" value="Unassembled WGS sequence"/>
</dbReference>
<dbReference type="SMART" id="SM00327">
    <property type="entry name" value="VWA"/>
    <property type="match status" value="1"/>
</dbReference>
<dbReference type="Gene3D" id="3.40.50.410">
    <property type="entry name" value="von Willebrand factor, type A domain"/>
    <property type="match status" value="1"/>
</dbReference>
<reference evidence="3 4" key="1">
    <citation type="submission" date="2018-12" db="EMBL/GenBank/DDBJ databases">
        <title>The complete genome of the methanogenic archaea of the candidate phylum Verstraetearchaeota, obtained from the metagenome of underground thermal water.</title>
        <authorList>
            <person name="Kadnikov V.V."/>
            <person name="Mardanov A.V."/>
            <person name="Beletsky A.V."/>
            <person name="Karnachuk O.V."/>
            <person name="Ravin N.V."/>
        </authorList>
    </citation>
    <scope>NUCLEOTIDE SEQUENCE [LARGE SCALE GENOMIC DNA]</scope>
    <source>
        <strain evidence="3">Ch88</strain>
    </source>
</reference>
<dbReference type="InterPro" id="IPR002035">
    <property type="entry name" value="VWF_A"/>
</dbReference>
<gene>
    <name evidence="3" type="ORF">Metus_1405</name>
</gene>